<feature type="region of interest" description="Disordered" evidence="4">
    <location>
        <begin position="301"/>
        <end position="325"/>
    </location>
</feature>
<dbReference type="PANTHER" id="PTHR12241:SF147">
    <property type="entry name" value="TUBULIN POLYGLUTAMYLASE TTLL7"/>
    <property type="match status" value="1"/>
</dbReference>
<feature type="compositionally biased region" description="Polar residues" evidence="4">
    <location>
        <begin position="753"/>
        <end position="770"/>
    </location>
</feature>
<dbReference type="GO" id="GO:0005524">
    <property type="term" value="F:ATP binding"/>
    <property type="evidence" value="ECO:0007669"/>
    <property type="project" value="UniProtKB-KW"/>
</dbReference>
<protein>
    <submittedName>
        <fullName evidence="5">Tubulin tyrosine ligase-like, member 6</fullName>
    </submittedName>
</protein>
<keyword evidence="2" id="KW-0547">Nucleotide-binding</keyword>
<dbReference type="InterPro" id="IPR004344">
    <property type="entry name" value="TTL/TTLL_fam"/>
</dbReference>
<feature type="compositionally biased region" description="Low complexity" evidence="4">
    <location>
        <begin position="305"/>
        <end position="317"/>
    </location>
</feature>
<feature type="compositionally biased region" description="Basic and acidic residues" evidence="4">
    <location>
        <begin position="621"/>
        <end position="648"/>
    </location>
</feature>
<comment type="caution">
    <text evidence="5">The sequence shown here is derived from an EMBL/GenBank/DDBJ whole genome shotgun (WGS) entry which is preliminary data.</text>
</comment>
<feature type="compositionally biased region" description="Low complexity" evidence="4">
    <location>
        <begin position="598"/>
        <end position="616"/>
    </location>
</feature>
<evidence type="ECO:0000256" key="3">
    <source>
        <dbReference type="ARBA" id="ARBA00022840"/>
    </source>
</evidence>
<gene>
    <name evidence="5" type="primary">TTLL6</name>
    <name evidence="5" type="ORF">FOZ60_010889</name>
</gene>
<feature type="region of interest" description="Disordered" evidence="4">
    <location>
        <begin position="675"/>
        <end position="789"/>
    </location>
</feature>
<keyword evidence="1 5" id="KW-0436">Ligase</keyword>
<evidence type="ECO:0000256" key="2">
    <source>
        <dbReference type="ARBA" id="ARBA00022741"/>
    </source>
</evidence>
<feature type="compositionally biased region" description="Polar residues" evidence="4">
    <location>
        <begin position="77"/>
        <end position="88"/>
    </location>
</feature>
<dbReference type="AlphaFoldDB" id="A0A7J6PDL7"/>
<feature type="compositionally biased region" description="Basic and acidic residues" evidence="4">
    <location>
        <begin position="694"/>
        <end position="706"/>
    </location>
</feature>
<accession>A0A7J6PDL7</accession>
<feature type="compositionally biased region" description="Basic and acidic residues" evidence="4">
    <location>
        <begin position="89"/>
        <end position="100"/>
    </location>
</feature>
<dbReference type="GO" id="GO:0000226">
    <property type="term" value="P:microtubule cytoskeleton organization"/>
    <property type="evidence" value="ECO:0007669"/>
    <property type="project" value="TreeGrafter"/>
</dbReference>
<reference evidence="5 6" key="1">
    <citation type="submission" date="2020-04" db="EMBL/GenBank/DDBJ databases">
        <title>Perkinsus olseni comparative genomics.</title>
        <authorList>
            <person name="Bogema D.R."/>
        </authorList>
    </citation>
    <scope>NUCLEOTIDE SEQUENCE [LARGE SCALE GENOMIC DNA]</scope>
    <source>
        <strain evidence="5">00978-12</strain>
    </source>
</reference>
<dbReference type="OrthoDB" id="202825at2759"/>
<evidence type="ECO:0000256" key="4">
    <source>
        <dbReference type="SAM" id="MobiDB-lite"/>
    </source>
</evidence>
<keyword evidence="3" id="KW-0067">ATP-binding</keyword>
<dbReference type="Proteomes" id="UP000541610">
    <property type="component" value="Unassembled WGS sequence"/>
</dbReference>
<name>A0A7J6PDL7_PEROL</name>
<evidence type="ECO:0000313" key="5">
    <source>
        <dbReference type="EMBL" id="KAF4693471.1"/>
    </source>
</evidence>
<dbReference type="Pfam" id="PF03133">
    <property type="entry name" value="TTL"/>
    <property type="match status" value="1"/>
</dbReference>
<dbReference type="GO" id="GO:0036064">
    <property type="term" value="C:ciliary basal body"/>
    <property type="evidence" value="ECO:0007669"/>
    <property type="project" value="TreeGrafter"/>
</dbReference>
<dbReference type="EMBL" id="JABANP010000045">
    <property type="protein sequence ID" value="KAF4693471.1"/>
    <property type="molecule type" value="Genomic_DNA"/>
</dbReference>
<feature type="compositionally biased region" description="Low complexity" evidence="4">
    <location>
        <begin position="737"/>
        <end position="747"/>
    </location>
</feature>
<feature type="compositionally biased region" description="Acidic residues" evidence="4">
    <location>
        <begin position="707"/>
        <end position="732"/>
    </location>
</feature>
<proteinExistence type="predicted"/>
<feature type="region of interest" description="Disordered" evidence="4">
    <location>
        <begin position="72"/>
        <end position="104"/>
    </location>
</feature>
<dbReference type="GO" id="GO:0070740">
    <property type="term" value="F:tubulin-glutamic acid ligase activity"/>
    <property type="evidence" value="ECO:0007669"/>
    <property type="project" value="TreeGrafter"/>
</dbReference>
<sequence length="789" mass="88113">MSDDVVGRIVRGTGGEEDPHNDAMPTPDYEIFLEEKRLYHLGCIDDGDLLLCEGAVEGDEDDTIIIGKEDAEDDDVTPSSSLFNNRSALHQDNKHREKAAVRPRAPGVDDDGCLIWSDTGISAERFMKMNKNERVNHFVGMSALSRKNNLGRNLLRMRKRFANEYAFFPDTWVLPTDLNHLKAQFNNNNKKGNNSSIGSKKFNKKKKCNKTYIVKPDNGSQGFDILLDYKLKPCHHIGHNQSSTDIVIRLVEVNHAPSFATESELDYRVKDKPECRLTKDMLLTEIADEVWKEKMMRDKGARKCSLSSSSSSSSSSSTIIPDERPPWGRGGIVKCGESNPGQNGITKGGPHAKHVSKNNRKQYKRETMRIMRLYMIRQAAIDRCIRECAITSSSIGFTLLYPTKDKEIEYREYHDEAIDIWETLTGIADKNSRTKSHNTSGTTGYAAHDDADCRTKKAATESPESNVKEGDVVKVQTNLGWEKVLVKKRLINGKYDIVFLNDGEVMCGVIPRILRSSIQQPPSLPQRRGGRGEVQHLNLSITSPTTVNTTYHSHHVEYGHHALRNGTAEIKKERESNAHDGVTTTVVQNRGANKIGPTTSTTVSYSSSLTTPTTTTLEYHPPQESRDGGEDFSYYRHRDGHHMNDDQRRYESTTLLRVEPIVPLMPYFNRVDREAKKRQQDEDAELAAASSSEVKSKSDDVCKMSSDEVEDAKEEEVEEDEKEALATDDESVDGYTSQLSSGASSSSRGNDDILSSSSVQVFNNALSSDDSLGGKIQSRGEDHLSSSHP</sequence>
<dbReference type="PANTHER" id="PTHR12241">
    <property type="entry name" value="TUBULIN POLYGLUTAMYLASE"/>
    <property type="match status" value="1"/>
</dbReference>
<evidence type="ECO:0000256" key="1">
    <source>
        <dbReference type="ARBA" id="ARBA00022598"/>
    </source>
</evidence>
<organism evidence="5 6">
    <name type="scientific">Perkinsus olseni</name>
    <name type="common">Perkinsus atlanticus</name>
    <dbReference type="NCBI Taxonomy" id="32597"/>
    <lineage>
        <taxon>Eukaryota</taxon>
        <taxon>Sar</taxon>
        <taxon>Alveolata</taxon>
        <taxon>Perkinsozoa</taxon>
        <taxon>Perkinsea</taxon>
        <taxon>Perkinsida</taxon>
        <taxon>Perkinsidae</taxon>
        <taxon>Perkinsus</taxon>
    </lineage>
</organism>
<evidence type="ECO:0000313" key="6">
    <source>
        <dbReference type="Proteomes" id="UP000541610"/>
    </source>
</evidence>
<feature type="region of interest" description="Disordered" evidence="4">
    <location>
        <begin position="589"/>
        <end position="648"/>
    </location>
</feature>
<feature type="compositionally biased region" description="Basic and acidic residues" evidence="4">
    <location>
        <begin position="778"/>
        <end position="789"/>
    </location>
</feature>
<dbReference type="GO" id="GO:0015631">
    <property type="term" value="F:tubulin binding"/>
    <property type="evidence" value="ECO:0007669"/>
    <property type="project" value="TreeGrafter"/>
</dbReference>